<dbReference type="STRING" id="670580.A0A1X6MYG9"/>
<feature type="signal peptide" evidence="6">
    <location>
        <begin position="1"/>
        <end position="18"/>
    </location>
</feature>
<feature type="chain" id="PRO_5010868248" description="CFEM domain-containing protein" evidence="6">
    <location>
        <begin position="19"/>
        <end position="163"/>
    </location>
</feature>
<evidence type="ECO:0000259" key="7">
    <source>
        <dbReference type="PROSITE" id="PS52012"/>
    </source>
</evidence>
<organism evidence="8 9">
    <name type="scientific">Postia placenta MAD-698-R-SB12</name>
    <dbReference type="NCBI Taxonomy" id="670580"/>
    <lineage>
        <taxon>Eukaryota</taxon>
        <taxon>Fungi</taxon>
        <taxon>Dikarya</taxon>
        <taxon>Basidiomycota</taxon>
        <taxon>Agaricomycotina</taxon>
        <taxon>Agaricomycetes</taxon>
        <taxon>Polyporales</taxon>
        <taxon>Adustoporiaceae</taxon>
        <taxon>Rhodonia</taxon>
    </lineage>
</organism>
<evidence type="ECO:0000256" key="3">
    <source>
        <dbReference type="ARBA" id="ARBA00022729"/>
    </source>
</evidence>
<dbReference type="EMBL" id="KZ110598">
    <property type="protein sequence ID" value="OSX61397.1"/>
    <property type="molecule type" value="Genomic_DNA"/>
</dbReference>
<proteinExistence type="predicted"/>
<comment type="subcellular location">
    <subcellularLocation>
        <location evidence="1">Secreted</location>
    </subcellularLocation>
</comment>
<dbReference type="InterPro" id="IPR008427">
    <property type="entry name" value="Extracellular_membr_CFEM_dom"/>
</dbReference>
<dbReference type="OrthoDB" id="4505683at2759"/>
<dbReference type="SMART" id="SM00747">
    <property type="entry name" value="CFEM"/>
    <property type="match status" value="1"/>
</dbReference>
<dbReference type="Proteomes" id="UP000194127">
    <property type="component" value="Unassembled WGS sequence"/>
</dbReference>
<dbReference type="Pfam" id="PF05730">
    <property type="entry name" value="CFEM"/>
    <property type="match status" value="1"/>
</dbReference>
<keyword evidence="2" id="KW-0964">Secreted</keyword>
<evidence type="ECO:0000313" key="9">
    <source>
        <dbReference type="Proteomes" id="UP000194127"/>
    </source>
</evidence>
<protein>
    <recommendedName>
        <fullName evidence="7">CFEM domain-containing protein</fullName>
    </recommendedName>
</protein>
<evidence type="ECO:0000256" key="6">
    <source>
        <dbReference type="SAM" id="SignalP"/>
    </source>
</evidence>
<evidence type="ECO:0000256" key="1">
    <source>
        <dbReference type="ARBA" id="ARBA00004613"/>
    </source>
</evidence>
<reference evidence="8 9" key="1">
    <citation type="submission" date="2017-04" db="EMBL/GenBank/DDBJ databases">
        <title>Genome Sequence of the Model Brown-Rot Fungus Postia placenta SB12.</title>
        <authorList>
            <consortium name="DOE Joint Genome Institute"/>
            <person name="Gaskell J."/>
            <person name="Kersten P."/>
            <person name="Larrondo L.F."/>
            <person name="Canessa P."/>
            <person name="Martinez D."/>
            <person name="Hibbett D."/>
            <person name="Schmoll M."/>
            <person name="Kubicek C.P."/>
            <person name="Martinez A.T."/>
            <person name="Yadav J."/>
            <person name="Master E."/>
            <person name="Magnuson J.K."/>
            <person name="James T."/>
            <person name="Yaver D."/>
            <person name="Berka R."/>
            <person name="Labutti K."/>
            <person name="Lipzen A."/>
            <person name="Aerts A."/>
            <person name="Barry K."/>
            <person name="Henrissat B."/>
            <person name="Blanchette R."/>
            <person name="Grigoriev I."/>
            <person name="Cullen D."/>
        </authorList>
    </citation>
    <scope>NUCLEOTIDE SEQUENCE [LARGE SCALE GENOMIC DNA]</scope>
    <source>
        <strain evidence="8 9">MAD-698-R-SB12</strain>
    </source>
</reference>
<feature type="domain" description="CFEM" evidence="7">
    <location>
        <begin position="7"/>
        <end position="119"/>
    </location>
</feature>
<evidence type="ECO:0000313" key="8">
    <source>
        <dbReference type="EMBL" id="OSX61397.1"/>
    </source>
</evidence>
<accession>A0A1X6MYG9</accession>
<keyword evidence="4" id="KW-1015">Disulfide bond</keyword>
<dbReference type="RefSeq" id="XP_024338191.1">
    <property type="nucleotide sequence ID" value="XM_024477661.1"/>
</dbReference>
<evidence type="ECO:0000256" key="4">
    <source>
        <dbReference type="ARBA" id="ARBA00023157"/>
    </source>
</evidence>
<dbReference type="GeneID" id="36322611"/>
<gene>
    <name evidence="8" type="ORF">POSPLADRAFT_1040070</name>
</gene>
<keyword evidence="9" id="KW-1185">Reference proteome</keyword>
<name>A0A1X6MYG9_9APHY</name>
<evidence type="ECO:0000256" key="2">
    <source>
        <dbReference type="ARBA" id="ARBA00022525"/>
    </source>
</evidence>
<feature type="region of interest" description="Disordered" evidence="5">
    <location>
        <begin position="111"/>
        <end position="133"/>
    </location>
</feature>
<evidence type="ECO:0000256" key="5">
    <source>
        <dbReference type="SAM" id="MobiDB-lite"/>
    </source>
</evidence>
<dbReference type="PROSITE" id="PS52012">
    <property type="entry name" value="CFEM"/>
    <property type="match status" value="1"/>
</dbReference>
<keyword evidence="3 6" id="KW-0732">Signal</keyword>
<sequence length="163" mass="15130">MMFVKTLVLAALLGAAAAQSSSAAVPTSTAGIDPCILSCLQSAVSANTCSSATDLACVCSSTAFQEAAAECLASKCTTAEQQAALALQSAECAAASSSSATSAASSGASSASSGASSGAASTSASTTPTTSKSAGAAVRLERGAVVGVLVALAGVGAGAALVL</sequence>
<dbReference type="AlphaFoldDB" id="A0A1X6MYG9"/>
<dbReference type="GO" id="GO:0005576">
    <property type="term" value="C:extracellular region"/>
    <property type="evidence" value="ECO:0007669"/>
    <property type="project" value="UniProtKB-SubCell"/>
</dbReference>